<proteinExistence type="predicted"/>
<gene>
    <name evidence="2" type="ORF">EYF80_000801</name>
</gene>
<evidence type="ECO:0000256" key="1">
    <source>
        <dbReference type="SAM" id="MobiDB-lite"/>
    </source>
</evidence>
<feature type="compositionally biased region" description="Basic and acidic residues" evidence="1">
    <location>
        <begin position="1"/>
        <end position="22"/>
    </location>
</feature>
<protein>
    <submittedName>
        <fullName evidence="2">Uncharacterized protein</fullName>
    </submittedName>
</protein>
<dbReference type="Proteomes" id="UP000314294">
    <property type="component" value="Unassembled WGS sequence"/>
</dbReference>
<feature type="region of interest" description="Disordered" evidence="1">
    <location>
        <begin position="41"/>
        <end position="71"/>
    </location>
</feature>
<evidence type="ECO:0000313" key="3">
    <source>
        <dbReference type="Proteomes" id="UP000314294"/>
    </source>
</evidence>
<reference evidence="2 3" key="1">
    <citation type="submission" date="2019-03" db="EMBL/GenBank/DDBJ databases">
        <title>First draft genome of Liparis tanakae, snailfish: a comprehensive survey of snailfish specific genes.</title>
        <authorList>
            <person name="Kim W."/>
            <person name="Song I."/>
            <person name="Jeong J.-H."/>
            <person name="Kim D."/>
            <person name="Kim S."/>
            <person name="Ryu S."/>
            <person name="Song J.Y."/>
            <person name="Lee S.K."/>
        </authorList>
    </citation>
    <scope>NUCLEOTIDE SEQUENCE [LARGE SCALE GENOMIC DNA]</scope>
    <source>
        <tissue evidence="2">Muscle</tissue>
    </source>
</reference>
<feature type="compositionally biased region" description="Basic and acidic residues" evidence="1">
    <location>
        <begin position="42"/>
        <end position="53"/>
    </location>
</feature>
<name>A0A4Z2JGE4_9TELE</name>
<comment type="caution">
    <text evidence="2">The sequence shown here is derived from an EMBL/GenBank/DDBJ whole genome shotgun (WGS) entry which is preliminary data.</text>
</comment>
<organism evidence="2 3">
    <name type="scientific">Liparis tanakae</name>
    <name type="common">Tanaka's snailfish</name>
    <dbReference type="NCBI Taxonomy" id="230148"/>
    <lineage>
        <taxon>Eukaryota</taxon>
        <taxon>Metazoa</taxon>
        <taxon>Chordata</taxon>
        <taxon>Craniata</taxon>
        <taxon>Vertebrata</taxon>
        <taxon>Euteleostomi</taxon>
        <taxon>Actinopterygii</taxon>
        <taxon>Neopterygii</taxon>
        <taxon>Teleostei</taxon>
        <taxon>Neoteleostei</taxon>
        <taxon>Acanthomorphata</taxon>
        <taxon>Eupercaria</taxon>
        <taxon>Perciformes</taxon>
        <taxon>Cottioidei</taxon>
        <taxon>Cottales</taxon>
        <taxon>Liparidae</taxon>
        <taxon>Liparis</taxon>
    </lineage>
</organism>
<dbReference type="EMBL" id="SRLO01000003">
    <property type="protein sequence ID" value="TNN88923.1"/>
    <property type="molecule type" value="Genomic_DNA"/>
</dbReference>
<keyword evidence="3" id="KW-1185">Reference proteome</keyword>
<dbReference type="AlphaFoldDB" id="A0A4Z2JGE4"/>
<sequence>MQFCRRGEERRGEERRGEERRQQPLNLLMIPTVFIINLETTPLKEKENDKDTARLAQESPSAQQKDAATLGCHSRLVTITDT</sequence>
<feature type="region of interest" description="Disordered" evidence="1">
    <location>
        <begin position="1"/>
        <end position="23"/>
    </location>
</feature>
<evidence type="ECO:0000313" key="2">
    <source>
        <dbReference type="EMBL" id="TNN88923.1"/>
    </source>
</evidence>
<accession>A0A4Z2JGE4</accession>